<gene>
    <name evidence="2" type="ORF">RUM44_007264</name>
</gene>
<evidence type="ECO:0000256" key="1">
    <source>
        <dbReference type="SAM" id="MobiDB-lite"/>
    </source>
</evidence>
<dbReference type="Proteomes" id="UP001359485">
    <property type="component" value="Unassembled WGS sequence"/>
</dbReference>
<sequence>MCLFSRSGTVHSQNMTTAPTTTTAASVTATTKSDTVLETFTKIDVTPLTSEVIKIRSNTTPDRISNSPGDSDITVTPLKDRENSGSVQKLPVSIFCTPFRERLVLTTYFFNRMAIHTPVLFPMSTKEKACLKEEQNPRHLKNSSKHATTLSDHHIAAMLNLYNSGTINEYHSTNKTFIINSIFS</sequence>
<feature type="compositionally biased region" description="Polar residues" evidence="1">
    <location>
        <begin position="59"/>
        <end position="69"/>
    </location>
</feature>
<evidence type="ECO:0000313" key="3">
    <source>
        <dbReference type="Proteomes" id="UP001359485"/>
    </source>
</evidence>
<reference evidence="2 3" key="1">
    <citation type="submission" date="2023-09" db="EMBL/GenBank/DDBJ databases">
        <title>Genomes of two closely related lineages of the louse Polyplax serrata with different host specificities.</title>
        <authorList>
            <person name="Martinu J."/>
            <person name="Tarabai H."/>
            <person name="Stefka J."/>
            <person name="Hypsa V."/>
        </authorList>
    </citation>
    <scope>NUCLEOTIDE SEQUENCE [LARGE SCALE GENOMIC DNA]</scope>
    <source>
        <strain evidence="2">98ZLc_SE</strain>
    </source>
</reference>
<feature type="region of interest" description="Disordered" evidence="1">
    <location>
        <begin position="59"/>
        <end position="83"/>
    </location>
</feature>
<comment type="caution">
    <text evidence="2">The sequence shown here is derived from an EMBL/GenBank/DDBJ whole genome shotgun (WGS) entry which is preliminary data.</text>
</comment>
<accession>A0ABR1B226</accession>
<proteinExistence type="predicted"/>
<evidence type="ECO:0000313" key="2">
    <source>
        <dbReference type="EMBL" id="KAK6632233.1"/>
    </source>
</evidence>
<protein>
    <submittedName>
        <fullName evidence="2">Uncharacterized protein</fullName>
    </submittedName>
</protein>
<keyword evidence="3" id="KW-1185">Reference proteome</keyword>
<dbReference type="EMBL" id="JAWJWF010000005">
    <property type="protein sequence ID" value="KAK6632233.1"/>
    <property type="molecule type" value="Genomic_DNA"/>
</dbReference>
<name>A0ABR1B226_POLSC</name>
<organism evidence="2 3">
    <name type="scientific">Polyplax serrata</name>
    <name type="common">Common mouse louse</name>
    <dbReference type="NCBI Taxonomy" id="468196"/>
    <lineage>
        <taxon>Eukaryota</taxon>
        <taxon>Metazoa</taxon>
        <taxon>Ecdysozoa</taxon>
        <taxon>Arthropoda</taxon>
        <taxon>Hexapoda</taxon>
        <taxon>Insecta</taxon>
        <taxon>Pterygota</taxon>
        <taxon>Neoptera</taxon>
        <taxon>Paraneoptera</taxon>
        <taxon>Psocodea</taxon>
        <taxon>Troctomorpha</taxon>
        <taxon>Phthiraptera</taxon>
        <taxon>Anoplura</taxon>
        <taxon>Polyplacidae</taxon>
        <taxon>Polyplax</taxon>
    </lineage>
</organism>